<feature type="region of interest" description="Disordered" evidence="1">
    <location>
        <begin position="1"/>
        <end position="28"/>
    </location>
</feature>
<comment type="caution">
    <text evidence="2">The sequence shown here is derived from an EMBL/GenBank/DDBJ whole genome shotgun (WGS) entry which is preliminary data.</text>
</comment>
<dbReference type="Proteomes" id="UP001206925">
    <property type="component" value="Unassembled WGS sequence"/>
</dbReference>
<protein>
    <submittedName>
        <fullName evidence="2">Uncharacterized protein</fullName>
    </submittedName>
</protein>
<feature type="compositionally biased region" description="Basic and acidic residues" evidence="1">
    <location>
        <begin position="14"/>
        <end position="28"/>
    </location>
</feature>
<keyword evidence="3" id="KW-1185">Reference proteome</keyword>
<evidence type="ECO:0000313" key="2">
    <source>
        <dbReference type="EMBL" id="KAI7750233.1"/>
    </source>
</evidence>
<accession>A0AAD5CXQ6</accession>
<dbReference type="AlphaFoldDB" id="A0AAD5CXQ6"/>
<feature type="non-terminal residue" evidence="2">
    <location>
        <position position="106"/>
    </location>
</feature>
<proteinExistence type="predicted"/>
<sequence>PSLQASAADLTDNQDTKQRNDGTVDTTSDSRARILPDIVLQKGFGFMFWCNHDGRLRLWTGKSPKTMPTNRGTGLMDLLVMVARVPLKSTETTVFWLVRSYQKRTT</sequence>
<dbReference type="EMBL" id="JAMZMK010006184">
    <property type="protein sequence ID" value="KAI7750233.1"/>
    <property type="molecule type" value="Genomic_DNA"/>
</dbReference>
<reference evidence="2" key="1">
    <citation type="submission" date="2022-06" db="EMBL/GenBank/DDBJ databases">
        <title>Uncovering the hologenomic basis of an extraordinary plant invasion.</title>
        <authorList>
            <person name="Bieker V.C."/>
            <person name="Martin M.D."/>
            <person name="Gilbert T."/>
            <person name="Hodgins K."/>
            <person name="Battlay P."/>
            <person name="Petersen B."/>
            <person name="Wilson J."/>
        </authorList>
    </citation>
    <scope>NUCLEOTIDE SEQUENCE</scope>
    <source>
        <strain evidence="2">AA19_3_7</strain>
        <tissue evidence="2">Leaf</tissue>
    </source>
</reference>
<evidence type="ECO:0000313" key="3">
    <source>
        <dbReference type="Proteomes" id="UP001206925"/>
    </source>
</evidence>
<organism evidence="2 3">
    <name type="scientific">Ambrosia artemisiifolia</name>
    <name type="common">Common ragweed</name>
    <dbReference type="NCBI Taxonomy" id="4212"/>
    <lineage>
        <taxon>Eukaryota</taxon>
        <taxon>Viridiplantae</taxon>
        <taxon>Streptophyta</taxon>
        <taxon>Embryophyta</taxon>
        <taxon>Tracheophyta</taxon>
        <taxon>Spermatophyta</taxon>
        <taxon>Magnoliopsida</taxon>
        <taxon>eudicotyledons</taxon>
        <taxon>Gunneridae</taxon>
        <taxon>Pentapetalae</taxon>
        <taxon>asterids</taxon>
        <taxon>campanulids</taxon>
        <taxon>Asterales</taxon>
        <taxon>Asteraceae</taxon>
        <taxon>Asteroideae</taxon>
        <taxon>Heliantheae alliance</taxon>
        <taxon>Heliantheae</taxon>
        <taxon>Ambrosia</taxon>
    </lineage>
</organism>
<name>A0AAD5CXQ6_AMBAR</name>
<gene>
    <name evidence="2" type="ORF">M8C21_017465</name>
</gene>
<evidence type="ECO:0000256" key="1">
    <source>
        <dbReference type="SAM" id="MobiDB-lite"/>
    </source>
</evidence>